<name>K1XIL7_9BACT</name>
<protein>
    <submittedName>
        <fullName evidence="1">Uncharacterized protein</fullName>
    </submittedName>
</protein>
<proteinExistence type="predicted"/>
<dbReference type="EMBL" id="AMFJ01036138">
    <property type="protein sequence ID" value="EKD25022.1"/>
    <property type="molecule type" value="Genomic_DNA"/>
</dbReference>
<sequence>MVNIKHKNGFLIENKFLFGFETADPKYINLALEPGTDMRYEKLEYALVDYPGEYDIQWIGIECFLGANNKLNYILSTETKKIGIIQSADVLDLDVLWSVKVRLYLDDKILNKIDQLELEWEKQKLEIVENN</sequence>
<comment type="caution">
    <text evidence="1">The sequence shown here is derived from an EMBL/GenBank/DDBJ whole genome shotgun (WGS) entry which is preliminary data.</text>
</comment>
<accession>K1XIL7</accession>
<organism evidence="1">
    <name type="scientific">uncultured bacterium</name>
    <name type="common">gcode 4</name>
    <dbReference type="NCBI Taxonomy" id="1234023"/>
    <lineage>
        <taxon>Bacteria</taxon>
        <taxon>environmental samples</taxon>
    </lineage>
</organism>
<reference evidence="1" key="1">
    <citation type="journal article" date="2012" name="Science">
        <title>Fermentation, hydrogen, and sulfur metabolism in multiple uncultivated bacterial phyla.</title>
        <authorList>
            <person name="Wrighton K.C."/>
            <person name="Thomas B.C."/>
            <person name="Sharon I."/>
            <person name="Miller C.S."/>
            <person name="Castelle C.J."/>
            <person name="VerBerkmoes N.C."/>
            <person name="Wilkins M.J."/>
            <person name="Hettich R.L."/>
            <person name="Lipton M.S."/>
            <person name="Williams K.H."/>
            <person name="Long P.E."/>
            <person name="Banfield J.F."/>
        </authorList>
    </citation>
    <scope>NUCLEOTIDE SEQUENCE [LARGE SCALE GENOMIC DNA]</scope>
</reference>
<gene>
    <name evidence="1" type="ORF">ACD_80C00131G0025</name>
</gene>
<evidence type="ECO:0000313" key="1">
    <source>
        <dbReference type="EMBL" id="EKD25022.1"/>
    </source>
</evidence>
<dbReference type="AlphaFoldDB" id="K1XIL7"/>